<dbReference type="Gene3D" id="1.10.555.10">
    <property type="entry name" value="Rho GTPase activation protein"/>
    <property type="match status" value="1"/>
</dbReference>
<keyword evidence="4" id="KW-0968">Cytoplasmic vesicle</keyword>
<dbReference type="SUPFAM" id="SSF56219">
    <property type="entry name" value="DNase I-like"/>
    <property type="match status" value="1"/>
</dbReference>
<dbReference type="STRING" id="154538.A0A1M2VGY1"/>
<dbReference type="InterPro" id="IPR000300">
    <property type="entry name" value="IPPc"/>
</dbReference>
<dbReference type="SMART" id="SM00128">
    <property type="entry name" value="IPPc"/>
    <property type="match status" value="1"/>
</dbReference>
<dbReference type="Pfam" id="PF21310">
    <property type="entry name" value="OCRL-like_ASH"/>
    <property type="match status" value="1"/>
</dbReference>
<dbReference type="InterPro" id="IPR048869">
    <property type="entry name" value="OCRL-1_2_ASH"/>
</dbReference>
<dbReference type="PANTHER" id="PTHR11200">
    <property type="entry name" value="INOSITOL 5-PHOSPHATASE"/>
    <property type="match status" value="1"/>
</dbReference>
<dbReference type="GO" id="GO:0031901">
    <property type="term" value="C:early endosome membrane"/>
    <property type="evidence" value="ECO:0007669"/>
    <property type="project" value="UniProtKB-SubCell"/>
</dbReference>
<dbReference type="OMA" id="VREDAWC"/>
<dbReference type="InterPro" id="IPR013783">
    <property type="entry name" value="Ig-like_fold"/>
</dbReference>
<dbReference type="GO" id="GO:0046856">
    <property type="term" value="P:phosphatidylinositol dephosphorylation"/>
    <property type="evidence" value="ECO:0007669"/>
    <property type="project" value="InterPro"/>
</dbReference>
<comment type="subcellular location">
    <subcellularLocation>
        <location evidence="2">Cytoplasmic vesicle</location>
        <location evidence="2">Phagosome membrane</location>
    </subcellularLocation>
    <subcellularLocation>
        <location evidence="1">Early endosome membrane</location>
    </subcellularLocation>
</comment>
<gene>
    <name evidence="6" type="ORF">TRAPUB_2323</name>
</gene>
<evidence type="ECO:0000256" key="3">
    <source>
        <dbReference type="ARBA" id="ARBA00022753"/>
    </source>
</evidence>
<dbReference type="AlphaFoldDB" id="A0A1M2VGY1"/>
<proteinExistence type="predicted"/>
<evidence type="ECO:0000256" key="2">
    <source>
        <dbReference type="ARBA" id="ARBA00004580"/>
    </source>
</evidence>
<name>A0A1M2VGY1_TRAPU</name>
<dbReference type="GO" id="GO:0007165">
    <property type="term" value="P:signal transduction"/>
    <property type="evidence" value="ECO:0007669"/>
    <property type="project" value="InterPro"/>
</dbReference>
<evidence type="ECO:0000313" key="6">
    <source>
        <dbReference type="EMBL" id="OJT06806.1"/>
    </source>
</evidence>
<feature type="domain" description="Inositol polyphosphate-related phosphatase" evidence="5">
    <location>
        <begin position="238"/>
        <end position="558"/>
    </location>
</feature>
<dbReference type="Pfam" id="PF00620">
    <property type="entry name" value="RhoGAP"/>
    <property type="match status" value="1"/>
</dbReference>
<comment type="caution">
    <text evidence="6">The sequence shown here is derived from an EMBL/GenBank/DDBJ whole genome shotgun (WGS) entry which is preliminary data.</text>
</comment>
<sequence>MDLSSAPAGGTLTPSQARTELTVTINPGQGSPFHSIALQTNDIPGLRQVLVECRRLKEALAAETDDDYDFEPFAWLGPYLADNALPPLLSPIPPDLRKIRKPTHTRLSAASAGLPGNDIADIETVREDWMRTKVEEDVFARCEKAELRIRVGTFNVNGKLPSQDLSAWVRGQFERPASTFIPPIKDFSPLSLGVGQKDPIEERMEAIDLSGTALGQDASHSKSLSLASEGGMFVEVPVDAASEETAVSSNVKEDHSDPDMLVLGFQELDLSTEALLYSTKTVREDAWCMAVFAGLGEKAVLYEKLVSKQLVGMLLVIVIKKRLHACFSEIMTSSAGAGIMGIMGNKGATAVRLQFTPMPFPASAGEYEGKPATLTFVNTHLAAFDEMFEKRNADFHDLSKRLQFDSGLPADDSTAPNGGYGPSTVQLNIFETDVLFWLVRAFIYLAVPILIAMAPEHFKLTALALRVLSLSMRSRKAFEDFVECPITHPPSYRFGAGLLADRLGYDVKRKPAWTDRILHMASSAVTVKQTSYSSHSTITMSDHRPVSAGFEVQVPVVSLPEYETFVERIWHDVSSAEYVEERPRVRVGPTSIDFSSVSYKRPVVRTLEIENIGKVPCAYRFVPQAPGSASCPGWLCINAMTGLVLPGEKAQVSLTVFIDDSVAAQMNIGSTRLEETLVIHTALGRDHFVALGGEYERSCFATSLAWLVRLPGPIRQLKSPSDLLPEDRGVNAPREIMRLVNWLMSNATQADEIFLAQGNEDLVQQIRENLDTGTEFTVGGPESDPTVALAFADTLLQLLGSFVEPVIPTSLHAKCAEMTSRDEAFEVLDALPVVNVNVWISLTAFLHFVGQQETFKGKVERLDSPMPVSAVGKRRFLRYFIG</sequence>
<accession>A0A1M2VGY1</accession>
<evidence type="ECO:0000256" key="4">
    <source>
        <dbReference type="ARBA" id="ARBA00023329"/>
    </source>
</evidence>
<evidence type="ECO:0000313" key="7">
    <source>
        <dbReference type="Proteomes" id="UP000184267"/>
    </source>
</evidence>
<dbReference type="InterPro" id="IPR046985">
    <property type="entry name" value="IP5"/>
</dbReference>
<dbReference type="InterPro" id="IPR036691">
    <property type="entry name" value="Endo/exonu/phosph_ase_sf"/>
</dbReference>
<dbReference type="Proteomes" id="UP000184267">
    <property type="component" value="Unassembled WGS sequence"/>
</dbReference>
<dbReference type="SUPFAM" id="SSF48350">
    <property type="entry name" value="GTPase activation domain, GAP"/>
    <property type="match status" value="1"/>
</dbReference>
<evidence type="ECO:0000256" key="1">
    <source>
        <dbReference type="ARBA" id="ARBA00004146"/>
    </source>
</evidence>
<dbReference type="Pfam" id="PF22669">
    <property type="entry name" value="Exo_endo_phos2"/>
    <property type="match status" value="1"/>
</dbReference>
<evidence type="ECO:0000259" key="5">
    <source>
        <dbReference type="SMART" id="SM00128"/>
    </source>
</evidence>
<dbReference type="InterPro" id="IPR008936">
    <property type="entry name" value="Rho_GTPase_activation_prot"/>
</dbReference>
<dbReference type="Gene3D" id="2.60.40.10">
    <property type="entry name" value="Immunoglobulins"/>
    <property type="match status" value="1"/>
</dbReference>
<dbReference type="PANTHER" id="PTHR11200:SF300">
    <property type="entry name" value="TYPE II INOSITOL 1,4,5-TRISPHOSPHATE 5-PHOSPHATASE"/>
    <property type="match status" value="1"/>
</dbReference>
<dbReference type="GO" id="GO:0004439">
    <property type="term" value="F:phosphatidylinositol-4,5-bisphosphate 5-phosphatase activity"/>
    <property type="evidence" value="ECO:0007669"/>
    <property type="project" value="TreeGrafter"/>
</dbReference>
<dbReference type="Gene3D" id="3.60.10.10">
    <property type="entry name" value="Endonuclease/exonuclease/phosphatase"/>
    <property type="match status" value="1"/>
</dbReference>
<dbReference type="OrthoDB" id="7862313at2759"/>
<keyword evidence="3" id="KW-0967">Endosome</keyword>
<organism evidence="6 7">
    <name type="scientific">Trametes pubescens</name>
    <name type="common">White-rot fungus</name>
    <dbReference type="NCBI Taxonomy" id="154538"/>
    <lineage>
        <taxon>Eukaryota</taxon>
        <taxon>Fungi</taxon>
        <taxon>Dikarya</taxon>
        <taxon>Basidiomycota</taxon>
        <taxon>Agaricomycotina</taxon>
        <taxon>Agaricomycetes</taxon>
        <taxon>Polyporales</taxon>
        <taxon>Polyporaceae</taxon>
        <taxon>Trametes</taxon>
    </lineage>
</organism>
<dbReference type="EMBL" id="MNAD01001255">
    <property type="protein sequence ID" value="OJT06806.1"/>
    <property type="molecule type" value="Genomic_DNA"/>
</dbReference>
<protein>
    <submittedName>
        <fullName evidence="6">Inositol polyphosphate 5-phosphatase OCRL-1</fullName>
    </submittedName>
</protein>
<dbReference type="InterPro" id="IPR000198">
    <property type="entry name" value="RhoGAP_dom"/>
</dbReference>
<keyword evidence="7" id="KW-1185">Reference proteome</keyword>
<reference evidence="6 7" key="1">
    <citation type="submission" date="2016-10" db="EMBL/GenBank/DDBJ databases">
        <title>Genome sequence of the basidiomycete white-rot fungus Trametes pubescens.</title>
        <authorList>
            <person name="Makela M.R."/>
            <person name="Granchi Z."/>
            <person name="Peng M."/>
            <person name="De Vries R.P."/>
            <person name="Grigoriev I."/>
            <person name="Riley R."/>
            <person name="Hilden K."/>
        </authorList>
    </citation>
    <scope>NUCLEOTIDE SEQUENCE [LARGE SCALE GENOMIC DNA]</scope>
    <source>
        <strain evidence="6 7">FBCC735</strain>
    </source>
</reference>